<dbReference type="GO" id="GO:0070772">
    <property type="term" value="C:PAS complex"/>
    <property type="evidence" value="ECO:0007669"/>
    <property type="project" value="InterPro"/>
</dbReference>
<reference evidence="2" key="1">
    <citation type="submission" date="2022-11" db="UniProtKB">
        <authorList>
            <consortium name="WormBaseParasite"/>
        </authorList>
    </citation>
    <scope>IDENTIFICATION</scope>
</reference>
<dbReference type="Proteomes" id="UP000887561">
    <property type="component" value="Unplaced"/>
</dbReference>
<dbReference type="Gene3D" id="1.25.10.10">
    <property type="entry name" value="Leucine-rich Repeat Variant"/>
    <property type="match status" value="2"/>
</dbReference>
<accession>A0A915LYY0</accession>
<name>A0A915LYY0_MELJA</name>
<dbReference type="GO" id="GO:0006661">
    <property type="term" value="P:phosphatidylinositol biosynthetic process"/>
    <property type="evidence" value="ECO:0007669"/>
    <property type="project" value="InterPro"/>
</dbReference>
<dbReference type="PANTHER" id="PTHR16023">
    <property type="entry name" value="TAX1 BINDING PROTEIN-RELATED"/>
    <property type="match status" value="1"/>
</dbReference>
<dbReference type="SUPFAM" id="SSF48371">
    <property type="entry name" value="ARM repeat"/>
    <property type="match status" value="1"/>
</dbReference>
<dbReference type="InterPro" id="IPR011989">
    <property type="entry name" value="ARM-like"/>
</dbReference>
<dbReference type="WBParaSite" id="scaffold23724_cov284.g20162">
    <property type="protein sequence ID" value="scaffold23724_cov284.g20162"/>
    <property type="gene ID" value="scaffold23724_cov284.g20162"/>
</dbReference>
<protein>
    <submittedName>
        <fullName evidence="2">Protein VAC14 homolog</fullName>
    </submittedName>
</protein>
<organism evidence="1 2">
    <name type="scientific">Meloidogyne javanica</name>
    <name type="common">Root-knot nematode worm</name>
    <dbReference type="NCBI Taxonomy" id="6303"/>
    <lineage>
        <taxon>Eukaryota</taxon>
        <taxon>Metazoa</taxon>
        <taxon>Ecdysozoa</taxon>
        <taxon>Nematoda</taxon>
        <taxon>Chromadorea</taxon>
        <taxon>Rhabditida</taxon>
        <taxon>Tylenchina</taxon>
        <taxon>Tylenchomorpha</taxon>
        <taxon>Tylenchoidea</taxon>
        <taxon>Meloidogynidae</taxon>
        <taxon>Meloidogyninae</taxon>
        <taxon>Meloidogyne</taxon>
        <taxon>Meloidogyne incognita group</taxon>
    </lineage>
</organism>
<evidence type="ECO:0000313" key="1">
    <source>
        <dbReference type="Proteomes" id="UP000887561"/>
    </source>
</evidence>
<dbReference type="AlphaFoldDB" id="A0A915LYY0"/>
<dbReference type="InterPro" id="IPR026825">
    <property type="entry name" value="Vac14"/>
</dbReference>
<proteinExistence type="predicted"/>
<dbReference type="Pfam" id="PF12755">
    <property type="entry name" value="Vac14_Fab1_bd"/>
    <property type="match status" value="1"/>
</dbReference>
<keyword evidence="1" id="KW-1185">Reference proteome</keyword>
<evidence type="ECO:0000313" key="2">
    <source>
        <dbReference type="WBParaSite" id="scaffold23724_cov284.g20162"/>
    </source>
</evidence>
<dbReference type="GO" id="GO:0010008">
    <property type="term" value="C:endosome membrane"/>
    <property type="evidence" value="ECO:0007669"/>
    <property type="project" value="TreeGrafter"/>
</dbReference>
<dbReference type="PANTHER" id="PTHR16023:SF0">
    <property type="entry name" value="PROTEIN VAC14 HOMOLOG"/>
    <property type="match status" value="1"/>
</dbReference>
<sequence length="342" mass="38875">MSENQYSPLTQTVVRTLTDKLYEKRKAAALEIEKQTKELIKSNNMADVEKIISVLEQLTTTPNGNMRKGGLIGLAATAIALGSKHSAIYAVKLLEPVFTCFLDHDSRVRYFACESLYNIVKVCRASVLVKFDELFNILWNLSSDPDQNVRNGSELLDRLVKEIVISTKSFDLQNLMVVIRERIYSVDSSNKRFIISWLFSILTVPDFSVSEYFPEVLDGVFKALEDPSPAVHEITISVLTEMQNKLDPKRSDNVKLEGVINVLVIQATSQVPIVRDIAIQWLNQMFRYMDRFFPVLLDLLSDPTDEVLMLDIILITDICGQPKQQQQLDIRSLKLGDELNQE</sequence>
<dbReference type="InterPro" id="IPR016024">
    <property type="entry name" value="ARM-type_fold"/>
</dbReference>